<proteinExistence type="predicted"/>
<feature type="region of interest" description="Disordered" evidence="1">
    <location>
        <begin position="1"/>
        <end position="63"/>
    </location>
</feature>
<keyword evidence="2" id="KW-1133">Transmembrane helix</keyword>
<organism evidence="3 4">
    <name type="scientific">Mycolicibacterium doricum</name>
    <dbReference type="NCBI Taxonomy" id="126673"/>
    <lineage>
        <taxon>Bacteria</taxon>
        <taxon>Bacillati</taxon>
        <taxon>Actinomycetota</taxon>
        <taxon>Actinomycetes</taxon>
        <taxon>Mycobacteriales</taxon>
        <taxon>Mycobacteriaceae</taxon>
        <taxon>Mycolicibacterium</taxon>
    </lineage>
</organism>
<feature type="transmembrane region" description="Helical" evidence="2">
    <location>
        <begin position="69"/>
        <end position="89"/>
    </location>
</feature>
<dbReference type="AlphaFoldDB" id="A0A7I7VR01"/>
<evidence type="ECO:0008006" key="5">
    <source>
        <dbReference type="Google" id="ProtNLM"/>
    </source>
</evidence>
<sequence length="250" mass="25811">MGGKSMNEPHGDLADDDTAPLPPISDEPWGPTGGEPLQPFTDFSSSFAAPPSRDRSPAGTSHRRAIRRVIGGAAAAIVAVGIVGAVWMLRPDPAGSEVEVPAEAADNGDSADLERLRALLPTGFADGACRPDAPGPDTAAQMVCGANTDAGGPATARFLLAERGVDLQVLLRSSLAGVDVVTCPGRIQSPGPWRRNATPNQVAGTLICATRGDLATVAWTTDEKNRVNVATGGKTGPTLAQLYTWWSSHS</sequence>
<reference evidence="3 4" key="1">
    <citation type="journal article" date="2019" name="Emerg. Microbes Infect.">
        <title>Comprehensive subspecies identification of 175 nontuberculous mycobacteria species based on 7547 genomic profiles.</title>
        <authorList>
            <person name="Matsumoto Y."/>
            <person name="Kinjo T."/>
            <person name="Motooka D."/>
            <person name="Nabeya D."/>
            <person name="Jung N."/>
            <person name="Uechi K."/>
            <person name="Horii T."/>
            <person name="Iida T."/>
            <person name="Fujita J."/>
            <person name="Nakamura S."/>
        </authorList>
    </citation>
    <scope>NUCLEOTIDE SEQUENCE [LARGE SCALE GENOMIC DNA]</scope>
    <source>
        <strain evidence="3 4">JCM 12405</strain>
    </source>
</reference>
<evidence type="ECO:0000256" key="1">
    <source>
        <dbReference type="SAM" id="MobiDB-lite"/>
    </source>
</evidence>
<keyword evidence="2" id="KW-0472">Membrane</keyword>
<evidence type="ECO:0000313" key="3">
    <source>
        <dbReference type="EMBL" id="BBZ07689.1"/>
    </source>
</evidence>
<dbReference type="Proteomes" id="UP000467201">
    <property type="component" value="Chromosome"/>
</dbReference>
<gene>
    <name evidence="3" type="ORF">MDOR_18580</name>
</gene>
<name>A0A7I7VR01_9MYCO</name>
<accession>A0A7I7VR01</accession>
<evidence type="ECO:0000313" key="4">
    <source>
        <dbReference type="Proteomes" id="UP000467201"/>
    </source>
</evidence>
<keyword evidence="2" id="KW-0812">Transmembrane</keyword>
<dbReference type="KEGG" id="mdr:MDOR_18580"/>
<protein>
    <recommendedName>
        <fullName evidence="5">Serine/threonine protein kinase</fullName>
    </recommendedName>
</protein>
<dbReference type="EMBL" id="AP022605">
    <property type="protein sequence ID" value="BBZ07689.1"/>
    <property type="molecule type" value="Genomic_DNA"/>
</dbReference>
<evidence type="ECO:0000256" key="2">
    <source>
        <dbReference type="SAM" id="Phobius"/>
    </source>
</evidence>